<gene>
    <name evidence="7" type="ORF">PAPOLLO_LOCUS16100</name>
</gene>
<proteinExistence type="inferred from homology"/>
<dbReference type="PANTHER" id="PTHR30511:SF0">
    <property type="entry name" value="ALANINE RACEMASE, CATABOLIC-RELATED"/>
    <property type="match status" value="1"/>
</dbReference>
<dbReference type="NCBIfam" id="TIGR00492">
    <property type="entry name" value="alr"/>
    <property type="match status" value="1"/>
</dbReference>
<keyword evidence="3" id="KW-0413">Isomerase</keyword>
<reference evidence="7" key="1">
    <citation type="submission" date="2021-04" db="EMBL/GenBank/DDBJ databases">
        <authorList>
            <person name="Tunstrom K."/>
        </authorList>
    </citation>
    <scope>NUCLEOTIDE SEQUENCE</scope>
</reference>
<keyword evidence="2 4" id="KW-0663">Pyridoxal phosphate</keyword>
<dbReference type="GO" id="GO:0030632">
    <property type="term" value="P:D-alanine biosynthetic process"/>
    <property type="evidence" value="ECO:0007669"/>
    <property type="project" value="TreeGrafter"/>
</dbReference>
<feature type="domain" description="Alanine racemase C-terminal" evidence="6">
    <location>
        <begin position="289"/>
        <end position="414"/>
    </location>
</feature>
<feature type="modified residue" description="N6-(pyridoxal phosphate)lysine" evidence="4">
    <location>
        <position position="84"/>
    </location>
</feature>
<dbReference type="OrthoDB" id="186866at2759"/>
<protein>
    <submittedName>
        <fullName evidence="7">(apollo) hypothetical protein</fullName>
    </submittedName>
</protein>
<dbReference type="GO" id="GO:0030170">
    <property type="term" value="F:pyridoxal phosphate binding"/>
    <property type="evidence" value="ECO:0007669"/>
    <property type="project" value="TreeGrafter"/>
</dbReference>
<dbReference type="Pfam" id="PF01168">
    <property type="entry name" value="Ala_racemase_N"/>
    <property type="match status" value="1"/>
</dbReference>
<dbReference type="SMART" id="SM01005">
    <property type="entry name" value="Ala_racemase_C"/>
    <property type="match status" value="1"/>
</dbReference>
<evidence type="ECO:0000259" key="6">
    <source>
        <dbReference type="SMART" id="SM01005"/>
    </source>
</evidence>
<evidence type="ECO:0000313" key="8">
    <source>
        <dbReference type="Proteomes" id="UP000691718"/>
    </source>
</evidence>
<name>A0A8S3XC89_PARAO</name>
<dbReference type="HAMAP" id="MF_01201">
    <property type="entry name" value="Ala_racemase"/>
    <property type="match status" value="1"/>
</dbReference>
<evidence type="ECO:0000256" key="3">
    <source>
        <dbReference type="ARBA" id="ARBA00023235"/>
    </source>
</evidence>
<dbReference type="PANTHER" id="PTHR30511">
    <property type="entry name" value="ALANINE RACEMASE"/>
    <property type="match status" value="1"/>
</dbReference>
<feature type="binding site" evidence="5">
    <location>
        <position position="182"/>
    </location>
    <ligand>
        <name>substrate</name>
    </ligand>
</feature>
<dbReference type="Proteomes" id="UP000691718">
    <property type="component" value="Unassembled WGS sequence"/>
</dbReference>
<accession>A0A8S3XC89</accession>
<evidence type="ECO:0000256" key="4">
    <source>
        <dbReference type="PIRSR" id="PIRSR600821-50"/>
    </source>
</evidence>
<dbReference type="FunFam" id="3.20.20.10:FF:000002">
    <property type="entry name" value="Alanine racemase"/>
    <property type="match status" value="1"/>
</dbReference>
<comment type="caution">
    <text evidence="7">The sequence shown here is derived from an EMBL/GenBank/DDBJ whole genome shotgun (WGS) entry which is preliminary data.</text>
</comment>
<dbReference type="PROSITE" id="PS00395">
    <property type="entry name" value="ALANINE_RACEMASE"/>
    <property type="match status" value="1"/>
</dbReference>
<dbReference type="AlphaFoldDB" id="A0A8S3XC89"/>
<evidence type="ECO:0000256" key="1">
    <source>
        <dbReference type="ARBA" id="ARBA00001933"/>
    </source>
</evidence>
<dbReference type="FunFam" id="2.40.37.10:FF:000006">
    <property type="entry name" value="Alanine racemase"/>
    <property type="match status" value="1"/>
</dbReference>
<keyword evidence="8" id="KW-1185">Reference proteome</keyword>
<feature type="binding site" evidence="5">
    <location>
        <position position="357"/>
    </location>
    <ligand>
        <name>substrate</name>
    </ligand>
</feature>
<evidence type="ECO:0000256" key="2">
    <source>
        <dbReference type="ARBA" id="ARBA00022898"/>
    </source>
</evidence>
<sequence length="414" mass="45960">MISIVFIFFIRGLYLWKGYSRLRHEPPLSRSGLHTLGYEHLLIGSSLRKHRNTYAKISKKAIEHNLKNEQARLGADCELFAVVKANGYGHGAVEIAKVARDAGVTGFCVALLDEALELRQAGITEPILILGIVDVANIPIIAAEKLSVTVGSLEWIKEAKLKTKNHNNRLRIHLALDTGMGRIGFRTVLELTEAENTVTASKLFEFEGVFTHFATADEADETRFNKQLEKFNELINSLNNKPRFIHVANSATALWHLKIPTNIVRYGIAMYGLNPSGNALKSPVSLEPAMELISELIQVKKIQPGDTISYGATYEATGCEWVGTIPIGYADGWRRSLQGQTVLVDGQRCEIIGRVCMDQCMIRLPKEYSVGTNVVLVGKSGTDQVTMEELAEHLDTINYEIICGITLRVPRIYV</sequence>
<dbReference type="InterPro" id="IPR011079">
    <property type="entry name" value="Ala_racemase_C"/>
</dbReference>
<comment type="cofactor">
    <cofactor evidence="1 4">
        <name>pyridoxal 5'-phosphate</name>
        <dbReference type="ChEBI" id="CHEBI:597326"/>
    </cofactor>
</comment>
<dbReference type="GO" id="GO:0005829">
    <property type="term" value="C:cytosol"/>
    <property type="evidence" value="ECO:0007669"/>
    <property type="project" value="TreeGrafter"/>
</dbReference>
<organism evidence="7 8">
    <name type="scientific">Parnassius apollo</name>
    <name type="common">Apollo butterfly</name>
    <name type="synonym">Papilio apollo</name>
    <dbReference type="NCBI Taxonomy" id="110799"/>
    <lineage>
        <taxon>Eukaryota</taxon>
        <taxon>Metazoa</taxon>
        <taxon>Ecdysozoa</taxon>
        <taxon>Arthropoda</taxon>
        <taxon>Hexapoda</taxon>
        <taxon>Insecta</taxon>
        <taxon>Pterygota</taxon>
        <taxon>Neoptera</taxon>
        <taxon>Endopterygota</taxon>
        <taxon>Lepidoptera</taxon>
        <taxon>Glossata</taxon>
        <taxon>Ditrysia</taxon>
        <taxon>Papilionoidea</taxon>
        <taxon>Papilionidae</taxon>
        <taxon>Parnassiinae</taxon>
        <taxon>Parnassini</taxon>
        <taxon>Parnassius</taxon>
        <taxon>Parnassius</taxon>
    </lineage>
</organism>
<dbReference type="InterPro" id="IPR020622">
    <property type="entry name" value="Ala_racemase_pyridoxalP-BS"/>
</dbReference>
<dbReference type="GO" id="GO:0008784">
    <property type="term" value="F:alanine racemase activity"/>
    <property type="evidence" value="ECO:0007669"/>
    <property type="project" value="InterPro"/>
</dbReference>
<dbReference type="InterPro" id="IPR001608">
    <property type="entry name" value="Ala_racemase_N"/>
</dbReference>
<dbReference type="InterPro" id="IPR000821">
    <property type="entry name" value="Ala_racemase"/>
</dbReference>
<dbReference type="Pfam" id="PF00842">
    <property type="entry name" value="Ala_racemase_C"/>
    <property type="match status" value="1"/>
</dbReference>
<evidence type="ECO:0000313" key="7">
    <source>
        <dbReference type="EMBL" id="CAG5014184.1"/>
    </source>
</evidence>
<evidence type="ECO:0000256" key="5">
    <source>
        <dbReference type="PIRSR" id="PIRSR600821-52"/>
    </source>
</evidence>
<dbReference type="CDD" id="cd00430">
    <property type="entry name" value="PLPDE_III_AR"/>
    <property type="match status" value="1"/>
</dbReference>
<dbReference type="EMBL" id="CAJQZP010001060">
    <property type="protein sequence ID" value="CAG5014184.1"/>
    <property type="molecule type" value="Genomic_DNA"/>
</dbReference>